<protein>
    <submittedName>
        <fullName evidence="2">Uncharacterized protein</fullName>
    </submittedName>
</protein>
<dbReference type="AlphaFoldDB" id="A0AAV2I301"/>
<name>A0AAV2I301_LYMST</name>
<evidence type="ECO:0000313" key="3">
    <source>
        <dbReference type="Proteomes" id="UP001497497"/>
    </source>
</evidence>
<keyword evidence="3" id="KW-1185">Reference proteome</keyword>
<feature type="compositionally biased region" description="Polar residues" evidence="1">
    <location>
        <begin position="72"/>
        <end position="90"/>
    </location>
</feature>
<evidence type="ECO:0000256" key="1">
    <source>
        <dbReference type="SAM" id="MobiDB-lite"/>
    </source>
</evidence>
<evidence type="ECO:0000313" key="2">
    <source>
        <dbReference type="EMBL" id="CAL1540548.1"/>
    </source>
</evidence>
<feature type="compositionally biased region" description="Polar residues" evidence="1">
    <location>
        <begin position="10"/>
        <end position="38"/>
    </location>
</feature>
<accession>A0AAV2I301</accession>
<comment type="caution">
    <text evidence="2">The sequence shown here is derived from an EMBL/GenBank/DDBJ whole genome shotgun (WGS) entry which is preliminary data.</text>
</comment>
<feature type="region of interest" description="Disordered" evidence="1">
    <location>
        <begin position="66"/>
        <end position="116"/>
    </location>
</feature>
<gene>
    <name evidence="2" type="ORF">GSLYS_00014197001</name>
</gene>
<feature type="compositionally biased region" description="Polar residues" evidence="1">
    <location>
        <begin position="103"/>
        <end position="116"/>
    </location>
</feature>
<proteinExistence type="predicted"/>
<feature type="region of interest" description="Disordered" evidence="1">
    <location>
        <begin position="1"/>
        <end position="45"/>
    </location>
</feature>
<sequence length="116" mass="12221">MSSKPDLHMQQRNSSPAVTGGSNYLSGMQHSSNQQLKSATVIGAPNMTHKSHLQVMRVLGTPSQLGIRANSDVKSGKQSSSQGTINQSSPPRKFPQSSSTSSPVIQSGLGSDTNKQ</sequence>
<dbReference type="Proteomes" id="UP001497497">
    <property type="component" value="Unassembled WGS sequence"/>
</dbReference>
<dbReference type="EMBL" id="CAXITT010000387">
    <property type="protein sequence ID" value="CAL1540548.1"/>
    <property type="molecule type" value="Genomic_DNA"/>
</dbReference>
<reference evidence="2 3" key="1">
    <citation type="submission" date="2024-04" db="EMBL/GenBank/DDBJ databases">
        <authorList>
            <consortium name="Genoscope - CEA"/>
            <person name="William W."/>
        </authorList>
    </citation>
    <scope>NUCLEOTIDE SEQUENCE [LARGE SCALE GENOMIC DNA]</scope>
</reference>
<organism evidence="2 3">
    <name type="scientific">Lymnaea stagnalis</name>
    <name type="common">Great pond snail</name>
    <name type="synonym">Helix stagnalis</name>
    <dbReference type="NCBI Taxonomy" id="6523"/>
    <lineage>
        <taxon>Eukaryota</taxon>
        <taxon>Metazoa</taxon>
        <taxon>Spiralia</taxon>
        <taxon>Lophotrochozoa</taxon>
        <taxon>Mollusca</taxon>
        <taxon>Gastropoda</taxon>
        <taxon>Heterobranchia</taxon>
        <taxon>Euthyneura</taxon>
        <taxon>Panpulmonata</taxon>
        <taxon>Hygrophila</taxon>
        <taxon>Lymnaeoidea</taxon>
        <taxon>Lymnaeidae</taxon>
        <taxon>Lymnaea</taxon>
    </lineage>
</organism>